<evidence type="ECO:0000259" key="1">
    <source>
        <dbReference type="Pfam" id="PF01085"/>
    </source>
</evidence>
<accession>A0A9P0F6K5</accession>
<organism evidence="2 3">
    <name type="scientific">Bemisia tabaci</name>
    <name type="common">Sweetpotato whitefly</name>
    <name type="synonym">Aleurodes tabaci</name>
    <dbReference type="NCBI Taxonomy" id="7038"/>
    <lineage>
        <taxon>Eukaryota</taxon>
        <taxon>Metazoa</taxon>
        <taxon>Ecdysozoa</taxon>
        <taxon>Arthropoda</taxon>
        <taxon>Hexapoda</taxon>
        <taxon>Insecta</taxon>
        <taxon>Pterygota</taxon>
        <taxon>Neoptera</taxon>
        <taxon>Paraneoptera</taxon>
        <taxon>Hemiptera</taxon>
        <taxon>Sternorrhyncha</taxon>
        <taxon>Aleyrodoidea</taxon>
        <taxon>Aleyrodidae</taxon>
        <taxon>Aleyrodinae</taxon>
        <taxon>Bemisia</taxon>
    </lineage>
</organism>
<dbReference type="InterPro" id="IPR000320">
    <property type="entry name" value="Hedgehog_signalling_dom"/>
</dbReference>
<evidence type="ECO:0000313" key="2">
    <source>
        <dbReference type="EMBL" id="CAH0394155.1"/>
    </source>
</evidence>
<dbReference type="Pfam" id="PF01085">
    <property type="entry name" value="HH_signal"/>
    <property type="match status" value="1"/>
</dbReference>
<feature type="domain" description="Hedgehog N-terminal signalling" evidence="1">
    <location>
        <begin position="7"/>
        <end position="86"/>
    </location>
</feature>
<dbReference type="SUPFAM" id="SSF55166">
    <property type="entry name" value="Hedgehog/DD-peptidase"/>
    <property type="match status" value="1"/>
</dbReference>
<reference evidence="2" key="1">
    <citation type="submission" date="2021-12" db="EMBL/GenBank/DDBJ databases">
        <authorList>
            <person name="King R."/>
        </authorList>
    </citation>
    <scope>NUCLEOTIDE SEQUENCE</scope>
</reference>
<dbReference type="GO" id="GO:0007267">
    <property type="term" value="P:cell-cell signaling"/>
    <property type="evidence" value="ECO:0007669"/>
    <property type="project" value="InterPro"/>
</dbReference>
<dbReference type="InterPro" id="IPR050387">
    <property type="entry name" value="Hedgehog_Signaling"/>
</dbReference>
<keyword evidence="3" id="KW-1185">Reference proteome</keyword>
<dbReference type="AlphaFoldDB" id="A0A9P0F6K5"/>
<dbReference type="Gene3D" id="3.30.1380.10">
    <property type="match status" value="1"/>
</dbReference>
<sequence>MDPVLSCGPGGRGYRRTKITGKLRPMVLGEHVPNISEKNIQASGPSIERITRDSPRFKTLEGNYNEYIDFLDPEGTGACRMMTKGFDVASGVMTLTLAEEKQSFLPGFEILQLW</sequence>
<dbReference type="PANTHER" id="PTHR11889">
    <property type="entry name" value="HEDGEHOG"/>
    <property type="match status" value="1"/>
</dbReference>
<protein>
    <recommendedName>
        <fullName evidence="1">Hedgehog N-terminal signalling domain-containing protein</fullName>
    </recommendedName>
</protein>
<dbReference type="InterPro" id="IPR009045">
    <property type="entry name" value="Zn_M74/Hedgehog-like"/>
</dbReference>
<dbReference type="EMBL" id="OU963869">
    <property type="protein sequence ID" value="CAH0394155.1"/>
    <property type="molecule type" value="Genomic_DNA"/>
</dbReference>
<dbReference type="PANTHER" id="PTHR11889:SF31">
    <property type="entry name" value="PROTEIN HEDGEHOG"/>
    <property type="match status" value="1"/>
</dbReference>
<name>A0A9P0F6K5_BEMTA</name>
<gene>
    <name evidence="2" type="ORF">BEMITA_LOCUS12485</name>
</gene>
<proteinExistence type="predicted"/>
<evidence type="ECO:0000313" key="3">
    <source>
        <dbReference type="Proteomes" id="UP001152759"/>
    </source>
</evidence>
<dbReference type="Proteomes" id="UP001152759">
    <property type="component" value="Chromosome 8"/>
</dbReference>